<sequence length="327" mass="36918">MSDKVHPRYQSLPKTATSSEVMASKYAAEISKTGNTEDDEEMMKYTEEWEEHFRREGLTISNRLIATLSEVTLLCKKNNKEELAGKLATTLVDSFQSVIRQHTSLSNVVSHLEALSENLFTGIDEIKKLGTDLQKALPRKKISVSKKSSRPIKQAEPIYDLSDSPEMMKHQPTTFSIPQEQAPGTSSAPPPQTMEHETTKEPENNLESEAMKQLRSSYRGYYSSDEFVAFDIIKQHQIVNYYVENVLGFKKDPEDKDPHVLSMIFDLVDKERVLAVCKKIKTGELDEALITDSVEEIVEAINKCGPAYGERTAEEVIVEGRSRLVIN</sequence>
<dbReference type="GeneID" id="26122639"/>
<dbReference type="EMBL" id="KM823531">
    <property type="protein sequence ID" value="AKH61402.1"/>
    <property type="molecule type" value="Viral_cRNA"/>
</dbReference>
<evidence type="ECO:0000256" key="1">
    <source>
        <dbReference type="SAM" id="MobiDB-lite"/>
    </source>
</evidence>
<evidence type="ECO:0000313" key="2">
    <source>
        <dbReference type="EMBL" id="AKH61402.1"/>
    </source>
</evidence>
<accession>A0A0F7LI32</accession>
<reference evidence="2 3" key="1">
    <citation type="journal article" date="2015" name="Virus Res.">
        <title>Complete genome sequence and intracellular protein localization of Datura yellow vein nucleorhabdovirus.</title>
        <authorList>
            <person name="Dietzgen R.G."/>
            <person name="Innes D.J."/>
            <person name="Bejerman N."/>
        </authorList>
    </citation>
    <scope>NUCLEOTIDE SEQUENCE [LARGE SCALE GENOMIC DNA]</scope>
</reference>
<dbReference type="KEGG" id="vg:26122639"/>
<protein>
    <submittedName>
        <fullName evidence="2">Phosphoprotein</fullName>
    </submittedName>
</protein>
<dbReference type="RefSeq" id="YP_009176973.1">
    <property type="nucleotide sequence ID" value="NC_028231.1"/>
</dbReference>
<organism evidence="2 3">
    <name type="scientific">Datura yellow vein nucleorhabdovirus</name>
    <dbReference type="NCBI Taxonomy" id="195059"/>
    <lineage>
        <taxon>Viruses</taxon>
        <taxon>Riboviria</taxon>
        <taxon>Orthornavirae</taxon>
        <taxon>Negarnaviricota</taxon>
        <taxon>Haploviricotina</taxon>
        <taxon>Monjiviricetes</taxon>
        <taxon>Mononegavirales</taxon>
        <taxon>Rhabdoviridae</taxon>
        <taxon>Betarhabdovirinae</taxon>
        <taxon>Betanucleorhabdovirus</taxon>
        <taxon>Betanucleorhabdovirus daturae</taxon>
    </lineage>
</organism>
<evidence type="ECO:0000313" key="3">
    <source>
        <dbReference type="Proteomes" id="UP000138996"/>
    </source>
</evidence>
<name>A0A0F7LI32_9RHAB</name>
<dbReference type="Proteomes" id="UP000138996">
    <property type="component" value="Segment"/>
</dbReference>
<keyword evidence="3" id="KW-1185">Reference proteome</keyword>
<feature type="region of interest" description="Disordered" evidence="1">
    <location>
        <begin position="141"/>
        <end position="207"/>
    </location>
</feature>
<feature type="compositionally biased region" description="Basic and acidic residues" evidence="1">
    <location>
        <begin position="194"/>
        <end position="203"/>
    </location>
</feature>
<feature type="compositionally biased region" description="Basic residues" evidence="1">
    <location>
        <begin position="141"/>
        <end position="150"/>
    </location>
</feature>
<feature type="compositionally biased region" description="Polar residues" evidence="1">
    <location>
        <begin position="171"/>
        <end position="187"/>
    </location>
</feature>
<proteinExistence type="predicted"/>
<gene>
    <name evidence="2" type="primary">P</name>
</gene>